<dbReference type="RefSeq" id="WP_133235797.1">
    <property type="nucleotide sequence ID" value="NZ_SMRT01000024.1"/>
</dbReference>
<dbReference type="Gene3D" id="3.90.550.10">
    <property type="entry name" value="Spore Coat Polysaccharide Biosynthesis Protein SpsA, Chain A"/>
    <property type="match status" value="1"/>
</dbReference>
<keyword evidence="7 8" id="KW-0501">Molybdenum cofactor biosynthesis</keyword>
<keyword evidence="10" id="KW-0548">Nucleotidyltransferase</keyword>
<evidence type="ECO:0000256" key="4">
    <source>
        <dbReference type="ARBA" id="ARBA00022741"/>
    </source>
</evidence>
<dbReference type="InterPro" id="IPR029044">
    <property type="entry name" value="Nucleotide-diphossugar_trans"/>
</dbReference>
<sequence length="215" mass="23242">MAAESNRVQPITGVILAGGGNRRMGGRPKALLDLNGERFIDRQLTEMSLVCSEIIIAANEASLFNELPMTSANVRVIPDLQPGKGPLAGLQAAIAAASYDELWVVACDMPCLSAAAAETLLNLRRRHEADGSGDAAVPLLYGKTQPLHAVYHRRCGRIIGELLAASRHRMMDLLDRLDYAAVGESTFTERGVAPVFAENVNTPEDLERLRQRGNP</sequence>
<feature type="binding site" evidence="8">
    <location>
        <position position="108"/>
    </location>
    <ligand>
        <name>GTP</name>
        <dbReference type="ChEBI" id="CHEBI:37565"/>
    </ligand>
</feature>
<dbReference type="PANTHER" id="PTHR19136">
    <property type="entry name" value="MOLYBDENUM COFACTOR GUANYLYLTRANSFERASE"/>
    <property type="match status" value="1"/>
</dbReference>
<comment type="domain">
    <text evidence="8">The N-terminal domain determines nucleotide recognition and specific binding, while the C-terminal domain determines the specific binding to the target protein.</text>
</comment>
<dbReference type="Proteomes" id="UP000295636">
    <property type="component" value="Unassembled WGS sequence"/>
</dbReference>
<keyword evidence="11" id="KW-1185">Reference proteome</keyword>
<feature type="binding site" evidence="8">
    <location>
        <begin position="16"/>
        <end position="18"/>
    </location>
    <ligand>
        <name>GTP</name>
        <dbReference type="ChEBI" id="CHEBI:37565"/>
    </ligand>
</feature>
<dbReference type="EMBL" id="SMRT01000024">
    <property type="protein sequence ID" value="TDF91865.1"/>
    <property type="molecule type" value="Genomic_DNA"/>
</dbReference>
<dbReference type="EC" id="2.7.7.77" evidence="8"/>
<reference evidence="10 11" key="1">
    <citation type="submission" date="2019-03" db="EMBL/GenBank/DDBJ databases">
        <title>This is whole genome sequence of Paenibacillus sp MS74 strain.</title>
        <authorList>
            <person name="Trinh H.N."/>
        </authorList>
    </citation>
    <scope>NUCLEOTIDE SEQUENCE [LARGE SCALE GENOMIC DNA]</scope>
    <source>
        <strain evidence="10 11">MS74</strain>
    </source>
</reference>
<evidence type="ECO:0000256" key="3">
    <source>
        <dbReference type="ARBA" id="ARBA00022723"/>
    </source>
</evidence>
<dbReference type="PANTHER" id="PTHR19136:SF81">
    <property type="entry name" value="MOLYBDENUM COFACTOR GUANYLYLTRANSFERASE"/>
    <property type="match status" value="1"/>
</dbReference>
<feature type="domain" description="MobA-like NTP transferase" evidence="9">
    <location>
        <begin position="13"/>
        <end position="175"/>
    </location>
</feature>
<gene>
    <name evidence="8" type="primary">mobA</name>
    <name evidence="10" type="ORF">E1757_31485</name>
</gene>
<keyword evidence="6 8" id="KW-0342">GTP-binding</keyword>
<comment type="caution">
    <text evidence="10">The sequence shown here is derived from an EMBL/GenBank/DDBJ whole genome shotgun (WGS) entry which is preliminary data.</text>
</comment>
<dbReference type="GO" id="GO:0005525">
    <property type="term" value="F:GTP binding"/>
    <property type="evidence" value="ECO:0007669"/>
    <property type="project" value="UniProtKB-UniRule"/>
</dbReference>
<dbReference type="Pfam" id="PF12804">
    <property type="entry name" value="NTP_transf_3"/>
    <property type="match status" value="1"/>
</dbReference>
<keyword evidence="3 8" id="KW-0479">Metal-binding</keyword>
<keyword evidence="4 8" id="KW-0547">Nucleotide-binding</keyword>
<evidence type="ECO:0000256" key="7">
    <source>
        <dbReference type="ARBA" id="ARBA00023150"/>
    </source>
</evidence>
<dbReference type="CDD" id="cd02503">
    <property type="entry name" value="MobA"/>
    <property type="match status" value="1"/>
</dbReference>
<dbReference type="HAMAP" id="MF_00316">
    <property type="entry name" value="MobA"/>
    <property type="match status" value="1"/>
</dbReference>
<dbReference type="OrthoDB" id="9788394at2"/>
<comment type="caution">
    <text evidence="8">Lacks conserved residue(s) required for the propagation of feature annotation.</text>
</comment>
<comment type="subcellular location">
    <subcellularLocation>
        <location evidence="8">Cytoplasm</location>
    </subcellularLocation>
</comment>
<proteinExistence type="inferred from homology"/>
<evidence type="ECO:0000256" key="6">
    <source>
        <dbReference type="ARBA" id="ARBA00023134"/>
    </source>
</evidence>
<comment type="cofactor">
    <cofactor evidence="8">
        <name>Mg(2+)</name>
        <dbReference type="ChEBI" id="CHEBI:18420"/>
    </cofactor>
</comment>
<keyword evidence="2 8" id="KW-0808">Transferase</keyword>
<dbReference type="InterPro" id="IPR025877">
    <property type="entry name" value="MobA-like_NTP_Trfase"/>
</dbReference>
<evidence type="ECO:0000259" key="9">
    <source>
        <dbReference type="Pfam" id="PF12804"/>
    </source>
</evidence>
<protein>
    <recommendedName>
        <fullName evidence="8">Probable molybdenum cofactor guanylyltransferase</fullName>
        <shortName evidence="8">MoCo guanylyltransferase</shortName>
        <ecNumber evidence="8">2.7.7.77</ecNumber>
    </recommendedName>
    <alternativeName>
        <fullName evidence="8">GTP:molybdopterin guanylyltransferase</fullName>
    </alternativeName>
    <alternativeName>
        <fullName evidence="8">Mo-MPT guanylyltransferase</fullName>
    </alternativeName>
    <alternativeName>
        <fullName evidence="8">Molybdopterin guanylyltransferase</fullName>
    </alternativeName>
    <alternativeName>
        <fullName evidence="8">Molybdopterin-guanine dinucleotide synthase</fullName>
        <shortName evidence="8">MGD synthase</shortName>
    </alternativeName>
</protein>
<comment type="similarity">
    <text evidence="8">Belongs to the MobA family.</text>
</comment>
<evidence type="ECO:0000256" key="5">
    <source>
        <dbReference type="ARBA" id="ARBA00022842"/>
    </source>
</evidence>
<dbReference type="AlphaFoldDB" id="A0A4R5KBF9"/>
<keyword evidence="1 8" id="KW-0963">Cytoplasm</keyword>
<feature type="binding site" evidence="8">
    <location>
        <position position="29"/>
    </location>
    <ligand>
        <name>GTP</name>
        <dbReference type="ChEBI" id="CHEBI:37565"/>
    </ligand>
</feature>
<evidence type="ECO:0000313" key="10">
    <source>
        <dbReference type="EMBL" id="TDF91865.1"/>
    </source>
</evidence>
<dbReference type="SUPFAM" id="SSF53448">
    <property type="entry name" value="Nucleotide-diphospho-sugar transferases"/>
    <property type="match status" value="1"/>
</dbReference>
<name>A0A4R5KBF9_9BACL</name>
<evidence type="ECO:0000256" key="8">
    <source>
        <dbReference type="HAMAP-Rule" id="MF_00316"/>
    </source>
</evidence>
<comment type="function">
    <text evidence="8">Transfers a GMP moiety from GTP to Mo-molybdopterin (Mo-MPT) cofactor (Moco or molybdenum cofactor) to form Mo-molybdopterin guanine dinucleotide (Mo-MGD) cofactor.</text>
</comment>
<feature type="binding site" evidence="8">
    <location>
        <position position="79"/>
    </location>
    <ligand>
        <name>GTP</name>
        <dbReference type="ChEBI" id="CHEBI:37565"/>
    </ligand>
</feature>
<evidence type="ECO:0000313" key="11">
    <source>
        <dbReference type="Proteomes" id="UP000295636"/>
    </source>
</evidence>
<dbReference type="InterPro" id="IPR013482">
    <property type="entry name" value="Molybde_CF_guanTrfase"/>
</dbReference>
<accession>A0A4R5KBF9</accession>
<evidence type="ECO:0000256" key="2">
    <source>
        <dbReference type="ARBA" id="ARBA00022679"/>
    </source>
</evidence>
<dbReference type="GO" id="GO:0061603">
    <property type="term" value="F:molybdenum cofactor guanylyltransferase activity"/>
    <property type="evidence" value="ECO:0007669"/>
    <property type="project" value="UniProtKB-EC"/>
</dbReference>
<organism evidence="10 11">
    <name type="scientific">Paenibacillus piri</name>
    <dbReference type="NCBI Taxonomy" id="2547395"/>
    <lineage>
        <taxon>Bacteria</taxon>
        <taxon>Bacillati</taxon>
        <taxon>Bacillota</taxon>
        <taxon>Bacilli</taxon>
        <taxon>Bacillales</taxon>
        <taxon>Paenibacillaceae</taxon>
        <taxon>Paenibacillus</taxon>
    </lineage>
</organism>
<keyword evidence="5 8" id="KW-0460">Magnesium</keyword>
<comment type="catalytic activity">
    <reaction evidence="8">
        <text>Mo-molybdopterin + GTP + H(+) = Mo-molybdopterin guanine dinucleotide + diphosphate</text>
        <dbReference type="Rhea" id="RHEA:34243"/>
        <dbReference type="ChEBI" id="CHEBI:15378"/>
        <dbReference type="ChEBI" id="CHEBI:33019"/>
        <dbReference type="ChEBI" id="CHEBI:37565"/>
        <dbReference type="ChEBI" id="CHEBI:71302"/>
        <dbReference type="ChEBI" id="CHEBI:71310"/>
        <dbReference type="EC" id="2.7.7.77"/>
    </reaction>
</comment>
<dbReference type="GO" id="GO:0006777">
    <property type="term" value="P:Mo-molybdopterin cofactor biosynthetic process"/>
    <property type="evidence" value="ECO:0007669"/>
    <property type="project" value="UniProtKB-KW"/>
</dbReference>
<feature type="binding site" evidence="8">
    <location>
        <position position="108"/>
    </location>
    <ligand>
        <name>Mg(2+)</name>
        <dbReference type="ChEBI" id="CHEBI:18420"/>
    </ligand>
</feature>
<evidence type="ECO:0000256" key="1">
    <source>
        <dbReference type="ARBA" id="ARBA00022490"/>
    </source>
</evidence>
<dbReference type="GO" id="GO:0005737">
    <property type="term" value="C:cytoplasm"/>
    <property type="evidence" value="ECO:0007669"/>
    <property type="project" value="UniProtKB-SubCell"/>
</dbReference>
<dbReference type="GO" id="GO:0046872">
    <property type="term" value="F:metal ion binding"/>
    <property type="evidence" value="ECO:0007669"/>
    <property type="project" value="UniProtKB-KW"/>
</dbReference>